<feature type="transmembrane region" description="Helical" evidence="2">
    <location>
        <begin position="58"/>
        <end position="77"/>
    </location>
</feature>
<organism evidence="3 4">
    <name type="scientific">Phialocephala subalpina</name>
    <dbReference type="NCBI Taxonomy" id="576137"/>
    <lineage>
        <taxon>Eukaryota</taxon>
        <taxon>Fungi</taxon>
        <taxon>Dikarya</taxon>
        <taxon>Ascomycota</taxon>
        <taxon>Pezizomycotina</taxon>
        <taxon>Leotiomycetes</taxon>
        <taxon>Helotiales</taxon>
        <taxon>Mollisiaceae</taxon>
        <taxon>Phialocephala</taxon>
        <taxon>Phialocephala fortinii species complex</taxon>
    </lineage>
</organism>
<name>A0A1L7XTH9_9HELO</name>
<keyword evidence="2" id="KW-1133">Transmembrane helix</keyword>
<sequence>MSEASKIKSKYQTVEESASRLSHKRQKNETPYSDLSEVAIERQTPLPRPRATPGIRGTVIYLCTIIILSTLLSYQALFPRQKLPDVPTGREFGGCGNSVASARALGCRFEPMSWQWVPEACYYAELIESFKKTTEWRFYHSYTLDPADEIDSAEILAGDHEVVYTADKYHLVHCTYQWLKLHQAWVKKRPIDDTAISLGHSHHCERNVLNPYTGELGAGNCTADGVCVTRLRASFGVCGYY</sequence>
<dbReference type="EMBL" id="FJOG01000053">
    <property type="protein sequence ID" value="CZR68288.1"/>
    <property type="molecule type" value="Genomic_DNA"/>
</dbReference>
<dbReference type="PANTHER" id="PTHR35896">
    <property type="entry name" value="IG-LIKE DOMAIN-CONTAINING PROTEIN"/>
    <property type="match status" value="1"/>
</dbReference>
<evidence type="ECO:0000256" key="2">
    <source>
        <dbReference type="SAM" id="Phobius"/>
    </source>
</evidence>
<reference evidence="3 4" key="1">
    <citation type="submission" date="2016-03" db="EMBL/GenBank/DDBJ databases">
        <authorList>
            <person name="Ploux O."/>
        </authorList>
    </citation>
    <scope>NUCLEOTIDE SEQUENCE [LARGE SCALE GENOMIC DNA]</scope>
    <source>
        <strain evidence="3 4">UAMH 11012</strain>
    </source>
</reference>
<keyword evidence="2" id="KW-0812">Transmembrane</keyword>
<dbReference type="InterPro" id="IPR053008">
    <property type="entry name" value="Phomopsin_biosynth_assoc"/>
</dbReference>
<keyword evidence="2" id="KW-0472">Membrane</keyword>
<dbReference type="Proteomes" id="UP000184330">
    <property type="component" value="Unassembled WGS sequence"/>
</dbReference>
<proteinExistence type="predicted"/>
<evidence type="ECO:0000256" key="1">
    <source>
        <dbReference type="SAM" id="MobiDB-lite"/>
    </source>
</evidence>
<feature type="region of interest" description="Disordered" evidence="1">
    <location>
        <begin position="1"/>
        <end position="34"/>
    </location>
</feature>
<protein>
    <submittedName>
        <fullName evidence="3">Uncharacterized protein</fullName>
    </submittedName>
</protein>
<evidence type="ECO:0000313" key="3">
    <source>
        <dbReference type="EMBL" id="CZR68288.1"/>
    </source>
</evidence>
<feature type="compositionally biased region" description="Polar residues" evidence="1">
    <location>
        <begin position="10"/>
        <end position="20"/>
    </location>
</feature>
<dbReference type="OrthoDB" id="3501153at2759"/>
<keyword evidence="4" id="KW-1185">Reference proteome</keyword>
<dbReference type="STRING" id="576137.A0A1L7XTH9"/>
<gene>
    <name evidence="3" type="ORF">PAC_18187</name>
</gene>
<accession>A0A1L7XTH9</accession>
<dbReference type="PANTHER" id="PTHR35896:SF3">
    <property type="entry name" value="MAJOR FACILITATOR SUPERFAMILY TRANSPORTER"/>
    <property type="match status" value="1"/>
</dbReference>
<dbReference type="AlphaFoldDB" id="A0A1L7XTH9"/>
<evidence type="ECO:0000313" key="4">
    <source>
        <dbReference type="Proteomes" id="UP000184330"/>
    </source>
</evidence>